<dbReference type="InterPro" id="IPR015655">
    <property type="entry name" value="PP2C"/>
</dbReference>
<protein>
    <recommendedName>
        <fullName evidence="3">protein-serine/threonine phosphatase</fullName>
        <ecNumber evidence="3">3.1.3.16</ecNumber>
    </recommendedName>
</protein>
<dbReference type="AlphaFoldDB" id="A0AA35YU90"/>
<name>A0AA35YU90_LACSI</name>
<evidence type="ECO:0000256" key="5">
    <source>
        <dbReference type="ARBA" id="ARBA00022801"/>
    </source>
</evidence>
<evidence type="ECO:0000313" key="11">
    <source>
        <dbReference type="EMBL" id="CAI9280356.1"/>
    </source>
</evidence>
<gene>
    <name evidence="11" type="ORF">LSALG_LOCUS20107</name>
</gene>
<dbReference type="InterPro" id="IPR036457">
    <property type="entry name" value="PPM-type-like_dom_sf"/>
</dbReference>
<dbReference type="GO" id="GO:0004722">
    <property type="term" value="F:protein serine/threonine phosphatase activity"/>
    <property type="evidence" value="ECO:0007669"/>
    <property type="project" value="UniProtKB-EC"/>
</dbReference>
<dbReference type="Proteomes" id="UP001177003">
    <property type="component" value="Chromosome 4"/>
</dbReference>
<dbReference type="Pfam" id="PF00481">
    <property type="entry name" value="PP2C"/>
    <property type="match status" value="1"/>
</dbReference>
<evidence type="ECO:0000256" key="3">
    <source>
        <dbReference type="ARBA" id="ARBA00013081"/>
    </source>
</evidence>
<dbReference type="PROSITE" id="PS51746">
    <property type="entry name" value="PPM_2"/>
    <property type="match status" value="1"/>
</dbReference>
<dbReference type="CDD" id="cd00143">
    <property type="entry name" value="PP2Cc"/>
    <property type="match status" value="1"/>
</dbReference>
<dbReference type="Gene3D" id="3.60.40.10">
    <property type="entry name" value="PPM-type phosphatase domain"/>
    <property type="match status" value="1"/>
</dbReference>
<sequence>MPLARPNFSCGHSTLRECSSARALAEASRLGLAGLARRSSNLEIPLLARARRRVINSNCRKFVDYSDKSNTILSCKRRAGLRRLKVLSSVHDSLSNRRWFENTDKEHIDDFTWQSSLIGWMREMEDVVSIEKTFFYENSRNINFYGVYDGHGGSDVAYAFRERLHNLLAAEVDIENRNTTEMNWESLMVESFTKIDEELNEIDLVHSLDSNIFVAVVGDKEMVVANCNDSRVVLSRGGATMPLSVDHKIDSMS</sequence>
<evidence type="ECO:0000259" key="10">
    <source>
        <dbReference type="PROSITE" id="PS51746"/>
    </source>
</evidence>
<proteinExistence type="inferred from homology"/>
<keyword evidence="4" id="KW-0479">Metal-binding</keyword>
<dbReference type="PANTHER" id="PTHR47992">
    <property type="entry name" value="PROTEIN PHOSPHATASE"/>
    <property type="match status" value="1"/>
</dbReference>
<evidence type="ECO:0000313" key="12">
    <source>
        <dbReference type="Proteomes" id="UP001177003"/>
    </source>
</evidence>
<dbReference type="SUPFAM" id="SSF81606">
    <property type="entry name" value="PP2C-like"/>
    <property type="match status" value="1"/>
</dbReference>
<comment type="cofactor">
    <cofactor evidence="2">
        <name>Mg(2+)</name>
        <dbReference type="ChEBI" id="CHEBI:18420"/>
    </cofactor>
</comment>
<comment type="similarity">
    <text evidence="9">Belongs to the PP2C family.</text>
</comment>
<comment type="cofactor">
    <cofactor evidence="1">
        <name>Mn(2+)</name>
        <dbReference type="ChEBI" id="CHEBI:29035"/>
    </cofactor>
</comment>
<keyword evidence="7 9" id="KW-0904">Protein phosphatase</keyword>
<evidence type="ECO:0000256" key="9">
    <source>
        <dbReference type="RuleBase" id="RU003465"/>
    </source>
</evidence>
<keyword evidence="12" id="KW-1185">Reference proteome</keyword>
<evidence type="ECO:0000256" key="4">
    <source>
        <dbReference type="ARBA" id="ARBA00022723"/>
    </source>
</evidence>
<dbReference type="InterPro" id="IPR001932">
    <property type="entry name" value="PPM-type_phosphatase-like_dom"/>
</dbReference>
<evidence type="ECO:0000256" key="7">
    <source>
        <dbReference type="ARBA" id="ARBA00022912"/>
    </source>
</evidence>
<dbReference type="SMART" id="SM00332">
    <property type="entry name" value="PP2Cc"/>
    <property type="match status" value="1"/>
</dbReference>
<reference evidence="11" key="1">
    <citation type="submission" date="2023-04" db="EMBL/GenBank/DDBJ databases">
        <authorList>
            <person name="Vijverberg K."/>
            <person name="Xiong W."/>
            <person name="Schranz E."/>
        </authorList>
    </citation>
    <scope>NUCLEOTIDE SEQUENCE</scope>
</reference>
<dbReference type="EC" id="3.1.3.16" evidence="3"/>
<dbReference type="EMBL" id="OX465080">
    <property type="protein sequence ID" value="CAI9280356.1"/>
    <property type="molecule type" value="Genomic_DNA"/>
</dbReference>
<keyword evidence="8" id="KW-0464">Manganese</keyword>
<keyword evidence="6" id="KW-0460">Magnesium</keyword>
<accession>A0AA35YU90</accession>
<evidence type="ECO:0000256" key="2">
    <source>
        <dbReference type="ARBA" id="ARBA00001946"/>
    </source>
</evidence>
<dbReference type="PROSITE" id="PS01032">
    <property type="entry name" value="PPM_1"/>
    <property type="match status" value="1"/>
</dbReference>
<organism evidence="11 12">
    <name type="scientific">Lactuca saligna</name>
    <name type="common">Willowleaf lettuce</name>
    <dbReference type="NCBI Taxonomy" id="75948"/>
    <lineage>
        <taxon>Eukaryota</taxon>
        <taxon>Viridiplantae</taxon>
        <taxon>Streptophyta</taxon>
        <taxon>Embryophyta</taxon>
        <taxon>Tracheophyta</taxon>
        <taxon>Spermatophyta</taxon>
        <taxon>Magnoliopsida</taxon>
        <taxon>eudicotyledons</taxon>
        <taxon>Gunneridae</taxon>
        <taxon>Pentapetalae</taxon>
        <taxon>asterids</taxon>
        <taxon>campanulids</taxon>
        <taxon>Asterales</taxon>
        <taxon>Asteraceae</taxon>
        <taxon>Cichorioideae</taxon>
        <taxon>Cichorieae</taxon>
        <taxon>Lactucinae</taxon>
        <taxon>Lactuca</taxon>
    </lineage>
</organism>
<evidence type="ECO:0000256" key="8">
    <source>
        <dbReference type="ARBA" id="ARBA00023211"/>
    </source>
</evidence>
<dbReference type="GO" id="GO:0046872">
    <property type="term" value="F:metal ion binding"/>
    <property type="evidence" value="ECO:0007669"/>
    <property type="project" value="UniProtKB-KW"/>
</dbReference>
<dbReference type="InterPro" id="IPR000222">
    <property type="entry name" value="PP2C_BS"/>
</dbReference>
<keyword evidence="5 9" id="KW-0378">Hydrolase</keyword>
<feature type="domain" description="PPM-type phosphatase" evidence="10">
    <location>
        <begin position="111"/>
        <end position="253"/>
    </location>
</feature>
<evidence type="ECO:0000256" key="1">
    <source>
        <dbReference type="ARBA" id="ARBA00001936"/>
    </source>
</evidence>
<evidence type="ECO:0000256" key="6">
    <source>
        <dbReference type="ARBA" id="ARBA00022842"/>
    </source>
</evidence>